<evidence type="ECO:0008006" key="4">
    <source>
        <dbReference type="Google" id="ProtNLM"/>
    </source>
</evidence>
<dbReference type="OrthoDB" id="4292578at2"/>
<gene>
    <name evidence="2" type="ORF">SAMN05216252_1483</name>
</gene>
<dbReference type="Proteomes" id="UP000198280">
    <property type="component" value="Unassembled WGS sequence"/>
</dbReference>
<organism evidence="2 3">
    <name type="scientific">Actinacidiphila glaucinigra</name>
    <dbReference type="NCBI Taxonomy" id="235986"/>
    <lineage>
        <taxon>Bacteria</taxon>
        <taxon>Bacillati</taxon>
        <taxon>Actinomycetota</taxon>
        <taxon>Actinomycetes</taxon>
        <taxon>Kitasatosporales</taxon>
        <taxon>Streptomycetaceae</taxon>
        <taxon>Actinacidiphila</taxon>
    </lineage>
</organism>
<reference evidence="2 3" key="1">
    <citation type="submission" date="2017-06" db="EMBL/GenBank/DDBJ databases">
        <authorList>
            <person name="Kim H.J."/>
            <person name="Triplett B.A."/>
        </authorList>
    </citation>
    <scope>NUCLEOTIDE SEQUENCE [LARGE SCALE GENOMIC DNA]</scope>
    <source>
        <strain evidence="2 3">CGMCC 4.1858</strain>
    </source>
</reference>
<name>A0A239NVT4_9ACTN</name>
<accession>A0A239NVT4</accession>
<protein>
    <recommendedName>
        <fullName evidence="4">Secreted protein</fullName>
    </recommendedName>
</protein>
<evidence type="ECO:0000313" key="3">
    <source>
        <dbReference type="Proteomes" id="UP000198280"/>
    </source>
</evidence>
<dbReference type="AlphaFoldDB" id="A0A239NVT4"/>
<feature type="signal peptide" evidence="1">
    <location>
        <begin position="1"/>
        <end position="27"/>
    </location>
</feature>
<sequence length="97" mass="10448">MNARRWITAIWGGLCLAGMGATLALNAGTVMDKPESRPGESIPTGTHAVDCQALANDLEQARAEAKRERRDTSFSATSVSVLEECADELEDRGLKTR</sequence>
<keyword evidence="3" id="KW-1185">Reference proteome</keyword>
<evidence type="ECO:0000313" key="2">
    <source>
        <dbReference type="EMBL" id="SNT58209.1"/>
    </source>
</evidence>
<keyword evidence="1" id="KW-0732">Signal</keyword>
<evidence type="ECO:0000256" key="1">
    <source>
        <dbReference type="SAM" id="SignalP"/>
    </source>
</evidence>
<proteinExistence type="predicted"/>
<dbReference type="EMBL" id="FZOF01000048">
    <property type="protein sequence ID" value="SNT58209.1"/>
    <property type="molecule type" value="Genomic_DNA"/>
</dbReference>
<feature type="chain" id="PRO_5039124950" description="Secreted protein" evidence="1">
    <location>
        <begin position="28"/>
        <end position="97"/>
    </location>
</feature>